<keyword evidence="2" id="KW-1134">Transmembrane beta strand</keyword>
<dbReference type="InterPro" id="IPR010131">
    <property type="entry name" value="MdtP/NodT-like"/>
</dbReference>
<keyword evidence="2" id="KW-0449">Lipoprotein</keyword>
<organism evidence="3 4">
    <name type="scientific">Rhizobium setariae</name>
    <dbReference type="NCBI Taxonomy" id="2801340"/>
    <lineage>
        <taxon>Bacteria</taxon>
        <taxon>Pseudomonadati</taxon>
        <taxon>Pseudomonadota</taxon>
        <taxon>Alphaproteobacteria</taxon>
        <taxon>Hyphomicrobiales</taxon>
        <taxon>Rhizobiaceae</taxon>
        <taxon>Rhizobium/Agrobacterium group</taxon>
        <taxon>Rhizobium</taxon>
    </lineage>
</organism>
<keyword evidence="2" id="KW-0812">Transmembrane</keyword>
<dbReference type="PANTHER" id="PTHR30203:SF30">
    <property type="entry name" value="OUTER MEMBRANE PROTEIN-RELATED"/>
    <property type="match status" value="1"/>
</dbReference>
<proteinExistence type="inferred from homology"/>
<dbReference type="RefSeq" id="WP_201660933.1">
    <property type="nucleotide sequence ID" value="NZ_JAEQNC010000009.1"/>
</dbReference>
<dbReference type="EMBL" id="JAEQNC010000009">
    <property type="protein sequence ID" value="MBL0373820.1"/>
    <property type="molecule type" value="Genomic_DNA"/>
</dbReference>
<dbReference type="PANTHER" id="PTHR30203">
    <property type="entry name" value="OUTER MEMBRANE CATION EFFLUX PROTEIN"/>
    <property type="match status" value="1"/>
</dbReference>
<comment type="caution">
    <text evidence="3">The sequence shown here is derived from an EMBL/GenBank/DDBJ whole genome shotgun (WGS) entry which is preliminary data.</text>
</comment>
<dbReference type="AlphaFoldDB" id="A0A937CM26"/>
<evidence type="ECO:0000256" key="1">
    <source>
        <dbReference type="ARBA" id="ARBA00007613"/>
    </source>
</evidence>
<sequence length="467" mass="50019">MRQKTLLAPTIALILSGCVVGPNYKPPIAELPAKYSEAKDKSAENVRLNPWWERFKDKRLNALVAEGMNENLSVLGSLERIVEAQANVVAAGAGALPQVNGSAGAIINGENSTNAKHTTNKTASAGLTASWLLDFFGQYKRSTEAANYSLDAAYDNVNVARLAYFSDLAVTYVDLRYYQESLALTRENLASRRVTLKLINDIKEAGSASRLDVVQAEGLVNQTLAEIPTLETGYHLAANHIATLLAVPAATMTASFARGSGQPMPRNATKTGIPADLIRNRPDIRQAERLLAASTASIGVAESQLYPSISLGGSIDGSRFSTRVGSGGLLSWSFGPTVVVPIFNGGALKAEVDIANSVARQQYIAWKQVVLNAIEEVEDAQIALHRDYQTVYALRRLVVSYEEALSLARESYKGGTATVLDILDAERNVANGRLTLATSIRNLARDYIALNVAIGGGSDIGSPIKTQ</sequence>
<gene>
    <name evidence="3" type="ORF">JJB09_17495</name>
</gene>
<comment type="subcellular location">
    <subcellularLocation>
        <location evidence="2">Cell membrane</location>
        <topology evidence="2">Lipid-anchor</topology>
    </subcellularLocation>
</comment>
<dbReference type="NCBIfam" id="TIGR01845">
    <property type="entry name" value="outer_NodT"/>
    <property type="match status" value="1"/>
</dbReference>
<keyword evidence="2" id="KW-0564">Palmitate</keyword>
<dbReference type="GO" id="GO:0015562">
    <property type="term" value="F:efflux transmembrane transporter activity"/>
    <property type="evidence" value="ECO:0007669"/>
    <property type="project" value="InterPro"/>
</dbReference>
<keyword evidence="2" id="KW-0472">Membrane</keyword>
<dbReference type="Proteomes" id="UP000633219">
    <property type="component" value="Unassembled WGS sequence"/>
</dbReference>
<keyword evidence="4" id="KW-1185">Reference proteome</keyword>
<dbReference type="Pfam" id="PF02321">
    <property type="entry name" value="OEP"/>
    <property type="match status" value="2"/>
</dbReference>
<evidence type="ECO:0000256" key="2">
    <source>
        <dbReference type="RuleBase" id="RU362097"/>
    </source>
</evidence>
<dbReference type="SUPFAM" id="SSF56954">
    <property type="entry name" value="Outer membrane efflux proteins (OEP)"/>
    <property type="match status" value="1"/>
</dbReference>
<protein>
    <submittedName>
        <fullName evidence="3">Efflux transporter outer membrane subunit</fullName>
    </submittedName>
</protein>
<accession>A0A937CM26</accession>
<dbReference type="InterPro" id="IPR003423">
    <property type="entry name" value="OMP_efflux"/>
</dbReference>
<dbReference type="GO" id="GO:0005886">
    <property type="term" value="C:plasma membrane"/>
    <property type="evidence" value="ECO:0007669"/>
    <property type="project" value="UniProtKB-SubCell"/>
</dbReference>
<dbReference type="Gene3D" id="1.20.1600.10">
    <property type="entry name" value="Outer membrane efflux proteins (OEP)"/>
    <property type="match status" value="1"/>
</dbReference>
<dbReference type="PROSITE" id="PS51257">
    <property type="entry name" value="PROKAR_LIPOPROTEIN"/>
    <property type="match status" value="1"/>
</dbReference>
<comment type="similarity">
    <text evidence="1 2">Belongs to the outer membrane factor (OMF) (TC 1.B.17) family.</text>
</comment>
<name>A0A937CM26_9HYPH</name>
<evidence type="ECO:0000313" key="4">
    <source>
        <dbReference type="Proteomes" id="UP000633219"/>
    </source>
</evidence>
<evidence type="ECO:0000313" key="3">
    <source>
        <dbReference type="EMBL" id="MBL0373820.1"/>
    </source>
</evidence>
<reference evidence="3" key="1">
    <citation type="submission" date="2021-01" db="EMBL/GenBank/DDBJ databases">
        <title>Rhizobium sp. strain KVB221 16S ribosomal RNA gene Genome sequencing and assembly.</title>
        <authorList>
            <person name="Kang M."/>
        </authorList>
    </citation>
    <scope>NUCLEOTIDE SEQUENCE</scope>
    <source>
        <strain evidence="3">KVB221</strain>
    </source>
</reference>
<dbReference type="Gene3D" id="2.20.200.10">
    <property type="entry name" value="Outer membrane efflux proteins (OEP)"/>
    <property type="match status" value="1"/>
</dbReference>